<evidence type="ECO:0000313" key="1">
    <source>
        <dbReference type="EMBL" id="QXE24393.1"/>
    </source>
</evidence>
<dbReference type="Proteomes" id="UP000683511">
    <property type="component" value="Chromosome"/>
</dbReference>
<gene>
    <name evidence="1" type="ORF">B6N60_03098</name>
</gene>
<proteinExistence type="predicted"/>
<protein>
    <submittedName>
        <fullName evidence="1">Uncharacterized protein</fullName>
    </submittedName>
</protein>
<keyword evidence="2" id="KW-1185">Reference proteome</keyword>
<evidence type="ECO:0000313" key="2">
    <source>
        <dbReference type="Proteomes" id="UP000683511"/>
    </source>
</evidence>
<dbReference type="KEGG" id="rsin:B6N60_03098"/>
<name>A0A975T8Y1_9NOST</name>
<accession>A0A975T8Y1</accession>
<dbReference type="AlphaFoldDB" id="A0A975T8Y1"/>
<sequence>MEKLMYPKEIIKLLRTIQNFFTSLKYDIFVIIVNFRNVNAGQNLRYH</sequence>
<organism evidence="1 2">
    <name type="scientific">Richelia sinica FACHB-800</name>
    <dbReference type="NCBI Taxonomy" id="1357546"/>
    <lineage>
        <taxon>Bacteria</taxon>
        <taxon>Bacillati</taxon>
        <taxon>Cyanobacteriota</taxon>
        <taxon>Cyanophyceae</taxon>
        <taxon>Nostocales</taxon>
        <taxon>Nostocaceae</taxon>
        <taxon>Richelia</taxon>
    </lineage>
</organism>
<dbReference type="EMBL" id="CP021056">
    <property type="protein sequence ID" value="QXE24393.1"/>
    <property type="molecule type" value="Genomic_DNA"/>
</dbReference>
<reference evidence="1" key="1">
    <citation type="submission" date="2017-04" db="EMBL/GenBank/DDBJ databases">
        <title>Genome deletions in a multicellular cyanobacterial endosymbiont for morphological adaptation in marine diatoms.</title>
        <authorList>
            <person name="Wang Y."/>
            <person name="Gao H."/>
            <person name="Li R."/>
            <person name="Xu X."/>
        </authorList>
    </citation>
    <scope>NUCLEOTIDE SEQUENCE</scope>
    <source>
        <strain evidence="1">FACHB 800</strain>
    </source>
</reference>